<evidence type="ECO:0000313" key="2">
    <source>
        <dbReference type="EMBL" id="KZV41397.1"/>
    </source>
</evidence>
<accession>A0A2Z7C3V0</accession>
<dbReference type="EMBL" id="KQ999473">
    <property type="protein sequence ID" value="KZV41397.1"/>
    <property type="molecule type" value="Genomic_DNA"/>
</dbReference>
<keyword evidence="3" id="KW-1185">Reference proteome</keyword>
<feature type="region of interest" description="Disordered" evidence="1">
    <location>
        <begin position="336"/>
        <end position="408"/>
    </location>
</feature>
<sequence>MAASLSINALQVDFASVLSMEHAEMAKMFKSLEDTGLNGFLGVNCSVFEGVVIEFFSNVRVIAGVIVSFVANRKMVVTKDVFVEAFGFPTEGMGTKQEKEMKIAGSFDVVTSENLDLMVGISSDLKVNRAHVLFQTLVAMLNPLKVLNKKSIHTYMKKNQSVVPAGETSKLLGDTASENRLTADNIRDKVEQQLHLFDQWCRFRTGYRLKKVTSMKLVEEFAKVEDILLSWAETEKFSELFQRRELIWFKMVEQHMRHAVAEHWKVFHKDKPSANQYIISIHLPEDELAKTRRSVSLFQAKAGLPITFNERSTDRVASLEITSGLTWQEYQAQLAQLSNSTSNEQQGKEHQAPEQTAEKQPAQNNEDRPYPASGLPIIRYTAHREENNSTDEEEDFAQTGPQPISFSRPQADFDVVNKLKEVQRVVVSLDSKAASMDSKVVSLDSKVDKLMDIQTFMKHDTSIFKRAFIRGWMM</sequence>
<dbReference type="Proteomes" id="UP000250235">
    <property type="component" value="Unassembled WGS sequence"/>
</dbReference>
<evidence type="ECO:0000256" key="1">
    <source>
        <dbReference type="SAM" id="MobiDB-lite"/>
    </source>
</evidence>
<evidence type="ECO:0000313" key="3">
    <source>
        <dbReference type="Proteomes" id="UP000250235"/>
    </source>
</evidence>
<name>A0A2Z7C3V0_9LAMI</name>
<protein>
    <submittedName>
        <fullName evidence="2">Pentatricopeptide repeat-containing protein mitochondrial-like</fullName>
    </submittedName>
</protein>
<organism evidence="2 3">
    <name type="scientific">Dorcoceras hygrometricum</name>
    <dbReference type="NCBI Taxonomy" id="472368"/>
    <lineage>
        <taxon>Eukaryota</taxon>
        <taxon>Viridiplantae</taxon>
        <taxon>Streptophyta</taxon>
        <taxon>Embryophyta</taxon>
        <taxon>Tracheophyta</taxon>
        <taxon>Spermatophyta</taxon>
        <taxon>Magnoliopsida</taxon>
        <taxon>eudicotyledons</taxon>
        <taxon>Gunneridae</taxon>
        <taxon>Pentapetalae</taxon>
        <taxon>asterids</taxon>
        <taxon>lamiids</taxon>
        <taxon>Lamiales</taxon>
        <taxon>Gesneriaceae</taxon>
        <taxon>Didymocarpoideae</taxon>
        <taxon>Trichosporeae</taxon>
        <taxon>Loxocarpinae</taxon>
        <taxon>Dorcoceras</taxon>
    </lineage>
</organism>
<dbReference type="AlphaFoldDB" id="A0A2Z7C3V0"/>
<feature type="compositionally biased region" description="Polar residues" evidence="1">
    <location>
        <begin position="399"/>
        <end position="408"/>
    </location>
</feature>
<feature type="compositionally biased region" description="Polar residues" evidence="1">
    <location>
        <begin position="336"/>
        <end position="345"/>
    </location>
</feature>
<reference evidence="2 3" key="1">
    <citation type="journal article" date="2015" name="Proc. Natl. Acad. Sci. U.S.A.">
        <title>The resurrection genome of Boea hygrometrica: A blueprint for survival of dehydration.</title>
        <authorList>
            <person name="Xiao L."/>
            <person name="Yang G."/>
            <person name="Zhang L."/>
            <person name="Yang X."/>
            <person name="Zhao S."/>
            <person name="Ji Z."/>
            <person name="Zhou Q."/>
            <person name="Hu M."/>
            <person name="Wang Y."/>
            <person name="Chen M."/>
            <person name="Xu Y."/>
            <person name="Jin H."/>
            <person name="Xiao X."/>
            <person name="Hu G."/>
            <person name="Bao F."/>
            <person name="Hu Y."/>
            <person name="Wan P."/>
            <person name="Li L."/>
            <person name="Deng X."/>
            <person name="Kuang T."/>
            <person name="Xiang C."/>
            <person name="Zhu J.K."/>
            <person name="Oliver M.J."/>
            <person name="He Y."/>
        </authorList>
    </citation>
    <scope>NUCLEOTIDE SEQUENCE [LARGE SCALE GENOMIC DNA]</scope>
    <source>
        <strain evidence="3">cv. XS01</strain>
    </source>
</reference>
<gene>
    <name evidence="2" type="ORF">F511_10363</name>
</gene>
<proteinExistence type="predicted"/>
<dbReference type="OrthoDB" id="1751168at2759"/>